<feature type="compositionally biased region" description="Polar residues" evidence="1">
    <location>
        <begin position="386"/>
        <end position="396"/>
    </location>
</feature>
<dbReference type="EMBL" id="JACATE010000001">
    <property type="protein sequence ID" value="NWJ27831.1"/>
    <property type="molecule type" value="Genomic_DNA"/>
</dbReference>
<dbReference type="PANTHER" id="PTHR44240:SF10">
    <property type="entry name" value="J DOMAIN-CONTAINING PROTEIN"/>
    <property type="match status" value="1"/>
</dbReference>
<evidence type="ECO:0000313" key="3">
    <source>
        <dbReference type="EMBL" id="NWJ27831.1"/>
    </source>
</evidence>
<organism evidence="3 11">
    <name type="scientific">Marine Group I thaumarchaeote</name>
    <dbReference type="NCBI Taxonomy" id="2511932"/>
    <lineage>
        <taxon>Archaea</taxon>
        <taxon>Nitrososphaerota</taxon>
        <taxon>Marine Group I</taxon>
    </lineage>
</organism>
<dbReference type="Proteomes" id="UP000563820">
    <property type="component" value="Unassembled WGS sequence"/>
</dbReference>
<dbReference type="AlphaFoldDB" id="A0A7K4MF64"/>
<evidence type="ECO:0000256" key="1">
    <source>
        <dbReference type="SAM" id="MobiDB-lite"/>
    </source>
</evidence>
<feature type="region of interest" description="Disordered" evidence="1">
    <location>
        <begin position="366"/>
        <end position="396"/>
    </location>
</feature>
<evidence type="ECO:0000313" key="12">
    <source>
        <dbReference type="Proteomes" id="UP000568446"/>
    </source>
</evidence>
<dbReference type="Gene3D" id="1.10.287.110">
    <property type="entry name" value="DnaJ domain"/>
    <property type="match status" value="1"/>
</dbReference>
<comment type="caution">
    <text evidence="3">The sequence shown here is derived from an EMBL/GenBank/DDBJ whole genome shotgun (WGS) entry which is preliminary data.</text>
</comment>
<dbReference type="SMART" id="SM00271">
    <property type="entry name" value="DnaJ"/>
    <property type="match status" value="1"/>
</dbReference>
<dbReference type="Proteomes" id="UP000547822">
    <property type="component" value="Unassembled WGS sequence"/>
</dbReference>
<dbReference type="Proteomes" id="UP000520052">
    <property type="component" value="Unassembled WGS sequence"/>
</dbReference>
<dbReference type="Proteomes" id="UP000535457">
    <property type="component" value="Unassembled WGS sequence"/>
</dbReference>
<dbReference type="InterPro" id="IPR001623">
    <property type="entry name" value="DnaJ_domain"/>
</dbReference>
<dbReference type="InterPro" id="IPR052276">
    <property type="entry name" value="Diphthamide-biosynth_chaperone"/>
</dbReference>
<evidence type="ECO:0000313" key="6">
    <source>
        <dbReference type="EMBL" id="NWK00813.1"/>
    </source>
</evidence>
<evidence type="ECO:0000313" key="10">
    <source>
        <dbReference type="Proteomes" id="UP000547822"/>
    </source>
</evidence>
<feature type="compositionally biased region" description="Basic residues" evidence="1">
    <location>
        <begin position="366"/>
        <end position="384"/>
    </location>
</feature>
<reference evidence="8 9" key="1">
    <citation type="journal article" date="2019" name="Environ. Microbiol.">
        <title>Genomics insights into ecotype formation of ammonia-oxidizing archaea in the deep ocean.</title>
        <authorList>
            <person name="Wang Y."/>
            <person name="Huang J.M."/>
            <person name="Cui G.J."/>
            <person name="Nunoura T."/>
            <person name="Takaki Y."/>
            <person name="Li W.L."/>
            <person name="Li J."/>
            <person name="Gao Z.M."/>
            <person name="Takai K."/>
            <person name="Zhang A.Q."/>
            <person name="Stepanauskas R."/>
        </authorList>
    </citation>
    <scope>NUCLEOTIDE SEQUENCE [LARGE SCALE GENOMIC DNA]</scope>
    <source>
        <strain evidence="4 12">C4</strain>
        <strain evidence="7 9">L19a</strain>
        <strain evidence="3 11">T1L11</strain>
        <strain evidence="6 10">T1L9</strain>
        <strain evidence="5 8">T3L1</strain>
    </source>
</reference>
<evidence type="ECO:0000313" key="8">
    <source>
        <dbReference type="Proteomes" id="UP000520052"/>
    </source>
</evidence>
<dbReference type="EMBL" id="JACATG010000002">
    <property type="protein sequence ID" value="NWK13496.1"/>
    <property type="molecule type" value="Genomic_DNA"/>
</dbReference>
<gene>
    <name evidence="6" type="ORF">HX840_02755</name>
    <name evidence="3" type="ORF">HX848_00250</name>
    <name evidence="4" type="ORF">HX850_02445</name>
    <name evidence="7" type="ORF">HX853_02495</name>
    <name evidence="5" type="ORF">HX854_00715</name>
</gene>
<proteinExistence type="predicted"/>
<name>A0A7K4MF64_9ARCH</name>
<dbReference type="Proteomes" id="UP000568446">
    <property type="component" value="Unassembled WGS sequence"/>
</dbReference>
<evidence type="ECO:0000313" key="7">
    <source>
        <dbReference type="EMBL" id="NWK13496.1"/>
    </source>
</evidence>
<dbReference type="SUPFAM" id="SSF46565">
    <property type="entry name" value="Chaperone J-domain"/>
    <property type="match status" value="1"/>
</dbReference>
<protein>
    <submittedName>
        <fullName evidence="3">DnaJ domain-containing protein</fullName>
    </submittedName>
</protein>
<reference evidence="3" key="2">
    <citation type="submission" date="2020-06" db="EMBL/GenBank/DDBJ databases">
        <authorList>
            <person name="Wang Y."/>
        </authorList>
    </citation>
    <scope>NUCLEOTIDE SEQUENCE</scope>
    <source>
        <strain evidence="4">C4</strain>
        <strain evidence="7">L19a</strain>
        <strain evidence="3">T1L11</strain>
        <strain evidence="6">T1L9</strain>
        <strain evidence="5">T3L1</strain>
    </source>
</reference>
<dbReference type="CDD" id="cd06257">
    <property type="entry name" value="DnaJ"/>
    <property type="match status" value="1"/>
</dbReference>
<dbReference type="PANTHER" id="PTHR44240">
    <property type="entry name" value="DNAJ DOMAIN (PROKARYOTIC HEAT SHOCK PROTEIN)-RELATED"/>
    <property type="match status" value="1"/>
</dbReference>
<dbReference type="EMBL" id="JACATK010000007">
    <property type="protein sequence ID" value="NWJ29763.1"/>
    <property type="molecule type" value="Genomic_DNA"/>
</dbReference>
<evidence type="ECO:0000313" key="5">
    <source>
        <dbReference type="EMBL" id="NWJ83260.1"/>
    </source>
</evidence>
<feature type="domain" description="J" evidence="2">
    <location>
        <begin position="4"/>
        <end position="57"/>
    </location>
</feature>
<dbReference type="InterPro" id="IPR036869">
    <property type="entry name" value="J_dom_sf"/>
</dbReference>
<dbReference type="EMBL" id="JACATD010000002">
    <property type="protein sequence ID" value="NWK00813.1"/>
    <property type="molecule type" value="Genomic_DNA"/>
</dbReference>
<dbReference type="EMBL" id="JACATC010000001">
    <property type="protein sequence ID" value="NWJ83260.1"/>
    <property type="molecule type" value="Genomic_DNA"/>
</dbReference>
<accession>A0A7K4MF64</accession>
<evidence type="ECO:0000313" key="4">
    <source>
        <dbReference type="EMBL" id="NWJ29763.1"/>
    </source>
</evidence>
<evidence type="ECO:0000313" key="11">
    <source>
        <dbReference type="Proteomes" id="UP000563820"/>
    </source>
</evidence>
<evidence type="ECO:0000259" key="2">
    <source>
        <dbReference type="PROSITE" id="PS50076"/>
    </source>
</evidence>
<dbReference type="PROSITE" id="PS50076">
    <property type="entry name" value="DNAJ_2"/>
    <property type="match status" value="1"/>
</dbReference>
<dbReference type="Pfam" id="PF00226">
    <property type="entry name" value="DnaJ"/>
    <property type="match status" value="1"/>
</dbReference>
<evidence type="ECO:0000313" key="9">
    <source>
        <dbReference type="Proteomes" id="UP000535457"/>
    </source>
</evidence>
<sequence length="396" mass="44756">MVESNYDILGIVEGSTKKETRNAFRRLALQFHSDRGGENEQFIKIKQAYEDLKIGKKYPDTYIEKIRNSRVFSGDTEAEVRRKNQILGQQLSKEMKTAEEWAAALNRSNLTATRLFGSKTLGEIELERKANGVLSIKGNFMAGNLTYDGSIIMQGSITSPSWTQEYRTNIHLTKGNFKFVNPLETKYKIENGARIIADNGDIIIGNVFGRKYRVEDPEGRVGIFKIQEYKTYISAPNGKIIAENAVNTVLLDANTIIILNVEDDVTLSAREILFYGGKFTHDSVIELKQGGSIRFFENFSIQGLSGDAIIKLENGKKIQLFDLKTKKIKDLADEFVPNKEIYEKNATMVGYGFTITYEMLDNLSKKSNKKQKSGWTSKFRKPKKYSGQSKPGTVKI</sequence>